<sequence>MREHDARRLHRNFRPEHGGVLRNWAVPKDPSLDPAGKRLAVLVGDHPLGYATPAAVAAQPVIATGVRVVRPCVPGRTGDGPGAG</sequence>
<proteinExistence type="predicted"/>
<evidence type="ECO:0000313" key="2">
    <source>
        <dbReference type="EMBL" id="MFC0406817.1"/>
    </source>
</evidence>
<gene>
    <name evidence="2" type="ORF">ACFFGY_01065</name>
</gene>
<dbReference type="EMBL" id="JBHLUN010000001">
    <property type="protein sequence ID" value="MFC0406817.1"/>
    <property type="molecule type" value="Genomic_DNA"/>
</dbReference>
<organism evidence="2 3">
    <name type="scientific">Roseomonas elaeocarpi</name>
    <dbReference type="NCBI Taxonomy" id="907779"/>
    <lineage>
        <taxon>Bacteria</taxon>
        <taxon>Pseudomonadati</taxon>
        <taxon>Pseudomonadota</taxon>
        <taxon>Alphaproteobacteria</taxon>
        <taxon>Acetobacterales</taxon>
        <taxon>Roseomonadaceae</taxon>
        <taxon>Roseomonas</taxon>
    </lineage>
</organism>
<reference evidence="2 3" key="1">
    <citation type="submission" date="2024-09" db="EMBL/GenBank/DDBJ databases">
        <authorList>
            <person name="Sun Q."/>
            <person name="Mori K."/>
        </authorList>
    </citation>
    <scope>NUCLEOTIDE SEQUENCE [LARGE SCALE GENOMIC DNA]</scope>
    <source>
        <strain evidence="2 3">TBRC 5777</strain>
    </source>
</reference>
<keyword evidence="3" id="KW-1185">Reference proteome</keyword>
<accession>A0ABV6JNB7</accession>
<dbReference type="RefSeq" id="WP_377042501.1">
    <property type="nucleotide sequence ID" value="NZ_JBHLUN010000001.1"/>
</dbReference>
<dbReference type="Proteomes" id="UP001589865">
    <property type="component" value="Unassembled WGS sequence"/>
</dbReference>
<dbReference type="GO" id="GO:0016874">
    <property type="term" value="F:ligase activity"/>
    <property type="evidence" value="ECO:0007669"/>
    <property type="project" value="UniProtKB-KW"/>
</dbReference>
<evidence type="ECO:0000313" key="3">
    <source>
        <dbReference type="Proteomes" id="UP001589865"/>
    </source>
</evidence>
<feature type="domain" description="DNA ligase D 3'-phosphoesterase" evidence="1">
    <location>
        <begin position="3"/>
        <end position="59"/>
    </location>
</feature>
<evidence type="ECO:0000259" key="1">
    <source>
        <dbReference type="Pfam" id="PF13298"/>
    </source>
</evidence>
<keyword evidence="2" id="KW-0436">Ligase</keyword>
<dbReference type="InterPro" id="IPR014144">
    <property type="entry name" value="LigD_PE_domain"/>
</dbReference>
<comment type="caution">
    <text evidence="2">The sequence shown here is derived from an EMBL/GenBank/DDBJ whole genome shotgun (WGS) entry which is preliminary data.</text>
</comment>
<protein>
    <submittedName>
        <fullName evidence="2">DNA polymerase ligase N-terminal domain-containing protein</fullName>
    </submittedName>
</protein>
<dbReference type="Pfam" id="PF13298">
    <property type="entry name" value="LigD_N"/>
    <property type="match status" value="1"/>
</dbReference>
<name>A0ABV6JNB7_9PROT</name>